<proteinExistence type="predicted"/>
<reference evidence="1" key="1">
    <citation type="submission" date="2020-11" db="EMBL/GenBank/DDBJ databases">
        <authorList>
            <person name="Tran Van P."/>
        </authorList>
    </citation>
    <scope>NUCLEOTIDE SEQUENCE</scope>
</reference>
<evidence type="ECO:0000313" key="1">
    <source>
        <dbReference type="EMBL" id="CAD7578289.1"/>
    </source>
</evidence>
<dbReference type="AlphaFoldDB" id="A0A7R9JFD0"/>
<sequence length="116" mass="12908">MVPPNLLAPTHVFYRLSFSLGRGSFRVYLVKFHYLNSTLLTVGQECFGDWAGIRQSRFEAASLLSQGSIPIMAEDLRYLVSGIRNIAIVFIGARMRMNPAATATTWLVASTLKIVK</sequence>
<protein>
    <submittedName>
        <fullName evidence="1">(California timema) hypothetical protein</fullName>
    </submittedName>
</protein>
<name>A0A7R9JFD0_TIMCA</name>
<organism evidence="1">
    <name type="scientific">Timema californicum</name>
    <name type="common">California timema</name>
    <name type="synonym">Walking stick</name>
    <dbReference type="NCBI Taxonomy" id="61474"/>
    <lineage>
        <taxon>Eukaryota</taxon>
        <taxon>Metazoa</taxon>
        <taxon>Ecdysozoa</taxon>
        <taxon>Arthropoda</taxon>
        <taxon>Hexapoda</taxon>
        <taxon>Insecta</taxon>
        <taxon>Pterygota</taxon>
        <taxon>Neoptera</taxon>
        <taxon>Polyneoptera</taxon>
        <taxon>Phasmatodea</taxon>
        <taxon>Timematodea</taxon>
        <taxon>Timematoidea</taxon>
        <taxon>Timematidae</taxon>
        <taxon>Timema</taxon>
    </lineage>
</organism>
<dbReference type="EMBL" id="OE187261">
    <property type="protein sequence ID" value="CAD7578289.1"/>
    <property type="molecule type" value="Genomic_DNA"/>
</dbReference>
<accession>A0A7R9JFD0</accession>
<gene>
    <name evidence="1" type="ORF">TCMB3V08_LOCUS10830</name>
</gene>